<sequence>MSNTFSIDSLGMFECYDVWTHQSWVNHGASGSNEFEMQEKGSNESEDNENSDNIIDDNNTDEIQADQLSITSTDSYKDNVINFFNKIKDVAFGSGLSASKSSYGRYQAVPCQLEKF</sequence>
<evidence type="ECO:0000313" key="1">
    <source>
        <dbReference type="Proteomes" id="UP000887580"/>
    </source>
</evidence>
<organism evidence="1 2">
    <name type="scientific">Panagrolaimus sp. PS1159</name>
    <dbReference type="NCBI Taxonomy" id="55785"/>
    <lineage>
        <taxon>Eukaryota</taxon>
        <taxon>Metazoa</taxon>
        <taxon>Ecdysozoa</taxon>
        <taxon>Nematoda</taxon>
        <taxon>Chromadorea</taxon>
        <taxon>Rhabditida</taxon>
        <taxon>Tylenchina</taxon>
        <taxon>Panagrolaimomorpha</taxon>
        <taxon>Panagrolaimoidea</taxon>
        <taxon>Panagrolaimidae</taxon>
        <taxon>Panagrolaimus</taxon>
    </lineage>
</organism>
<proteinExistence type="predicted"/>
<dbReference type="Proteomes" id="UP000887580">
    <property type="component" value="Unplaced"/>
</dbReference>
<accession>A0AC35F3Y2</accession>
<name>A0AC35F3Y2_9BILA</name>
<dbReference type="WBParaSite" id="PS1159_v2.g12813.t1">
    <property type="protein sequence ID" value="PS1159_v2.g12813.t1"/>
    <property type="gene ID" value="PS1159_v2.g12813"/>
</dbReference>
<reference evidence="2" key="1">
    <citation type="submission" date="2022-11" db="UniProtKB">
        <authorList>
            <consortium name="WormBaseParasite"/>
        </authorList>
    </citation>
    <scope>IDENTIFICATION</scope>
</reference>
<protein>
    <submittedName>
        <fullName evidence="2">Uncharacterized protein</fullName>
    </submittedName>
</protein>
<evidence type="ECO:0000313" key="2">
    <source>
        <dbReference type="WBParaSite" id="PS1159_v2.g12813.t1"/>
    </source>
</evidence>